<proteinExistence type="predicted"/>
<protein>
    <submittedName>
        <fullName evidence="1">Uncharacterized protein</fullName>
    </submittedName>
</protein>
<gene>
    <name evidence="1" type="ORF">SDC9_106139</name>
</gene>
<accession>A0A645B1M0</accession>
<dbReference type="EMBL" id="VSSQ01017221">
    <property type="protein sequence ID" value="MPM59299.1"/>
    <property type="molecule type" value="Genomic_DNA"/>
</dbReference>
<comment type="caution">
    <text evidence="1">The sequence shown here is derived from an EMBL/GenBank/DDBJ whole genome shotgun (WGS) entry which is preliminary data.</text>
</comment>
<dbReference type="AlphaFoldDB" id="A0A645B1M0"/>
<organism evidence="1">
    <name type="scientific">bioreactor metagenome</name>
    <dbReference type="NCBI Taxonomy" id="1076179"/>
    <lineage>
        <taxon>unclassified sequences</taxon>
        <taxon>metagenomes</taxon>
        <taxon>ecological metagenomes</taxon>
    </lineage>
</organism>
<reference evidence="1" key="1">
    <citation type="submission" date="2019-08" db="EMBL/GenBank/DDBJ databases">
        <authorList>
            <person name="Kucharzyk K."/>
            <person name="Murdoch R.W."/>
            <person name="Higgins S."/>
            <person name="Loffler F."/>
        </authorList>
    </citation>
    <scope>NUCLEOTIDE SEQUENCE</scope>
</reference>
<name>A0A645B1M0_9ZZZZ</name>
<sequence>MARRHGLTPRGVFETGKYREVQMLLMDDDCFLPGRKRPAAELSLRAALASSCGNPAVLLNGIDREWQGEVNALELAAGDWAEFTWPEPAAVGEVRIVFDSDLGRDRDSSHLNMHSSYPLDRKPLTVPETLVRAFHLAYEAPDGTVHELCRVADHYQRVFRLKRKFTAVRVRLVIDALRGAVGTNRIFAFEIKAPDGI</sequence>
<evidence type="ECO:0000313" key="1">
    <source>
        <dbReference type="EMBL" id="MPM59299.1"/>
    </source>
</evidence>